<evidence type="ECO:0000313" key="3">
    <source>
        <dbReference type="Proteomes" id="UP000823775"/>
    </source>
</evidence>
<reference evidence="2 3" key="1">
    <citation type="journal article" date="2021" name="BMC Genomics">
        <title>Datura genome reveals duplications of psychoactive alkaloid biosynthetic genes and high mutation rate following tissue culture.</title>
        <authorList>
            <person name="Rajewski A."/>
            <person name="Carter-House D."/>
            <person name="Stajich J."/>
            <person name="Litt A."/>
        </authorList>
    </citation>
    <scope>NUCLEOTIDE SEQUENCE [LARGE SCALE GENOMIC DNA]</scope>
    <source>
        <strain evidence="2">AR-01</strain>
    </source>
</reference>
<evidence type="ECO:0000313" key="2">
    <source>
        <dbReference type="EMBL" id="MCD7457591.1"/>
    </source>
</evidence>
<feature type="region of interest" description="Disordered" evidence="1">
    <location>
        <begin position="292"/>
        <end position="370"/>
    </location>
</feature>
<sequence>MARPGLERCDILYDITRLRRKRAHCWNKDSESENSDIFRFKRQIRKTKNMDEEYVQYLMLLLDYDKEYTCYTNEGRNESLAVVRDMLNHDGVEDGNKYEYEDEDEDDPDYKKFLDNAKPNGNSLVVKIDRSDGFPAFVEFEKEDESDEECEYLGCRELQDSGDEKDLGSISCKDKAESQPFSRIVLENDNNRSAGDNNVICEPFGPVTQKGKGLRIQKLSLGENGACKRRRKGETKSRSNMEQKEGKGRRSAKINTNEEGANIDDDYSLLLETFVCKNWRLTDSFMSKYNLKSQKSSRTVLEKDSNISVGHINRTHEPSDHLSPKKKKKKGFSNQKNSTKGNDASKRQGKGKKKKRSNEKQTTRKRRKLAIVPFNEDVAGRESVNATVKEEIADVDEASFKSGHSFECKDTDEDLQIVVNDNCTFGKEGSSNLVEASSPKHCENVEDICPRKTEDSDFWRNVTALLEMPYDQKEYIKLWKDVKSRKPTLKNMDLRNGKFCSTRQLGKSYLDHYKDLHEKLKEVDNDSRKKLNILRGFFFWLQNLTQKGAFRPWTDPEWLSLLDASSVPALTSE</sequence>
<organism evidence="2 3">
    <name type="scientific">Datura stramonium</name>
    <name type="common">Jimsonweed</name>
    <name type="synonym">Common thornapple</name>
    <dbReference type="NCBI Taxonomy" id="4076"/>
    <lineage>
        <taxon>Eukaryota</taxon>
        <taxon>Viridiplantae</taxon>
        <taxon>Streptophyta</taxon>
        <taxon>Embryophyta</taxon>
        <taxon>Tracheophyta</taxon>
        <taxon>Spermatophyta</taxon>
        <taxon>Magnoliopsida</taxon>
        <taxon>eudicotyledons</taxon>
        <taxon>Gunneridae</taxon>
        <taxon>Pentapetalae</taxon>
        <taxon>asterids</taxon>
        <taxon>lamiids</taxon>
        <taxon>Solanales</taxon>
        <taxon>Solanaceae</taxon>
        <taxon>Solanoideae</taxon>
        <taxon>Datureae</taxon>
        <taxon>Datura</taxon>
    </lineage>
</organism>
<gene>
    <name evidence="2" type="ORF">HAX54_035449</name>
</gene>
<keyword evidence="3" id="KW-1185">Reference proteome</keyword>
<dbReference type="EMBL" id="JACEIK010000463">
    <property type="protein sequence ID" value="MCD7457591.1"/>
    <property type="molecule type" value="Genomic_DNA"/>
</dbReference>
<dbReference type="PANTHER" id="PTHR34194:SF13">
    <property type="entry name" value="NUCLEOLIN-LIKE"/>
    <property type="match status" value="1"/>
</dbReference>
<dbReference type="PANTHER" id="PTHR34194">
    <property type="entry name" value="F14J8.16 PROTEIN"/>
    <property type="match status" value="1"/>
</dbReference>
<feature type="compositionally biased region" description="Polar residues" evidence="1">
    <location>
        <begin position="332"/>
        <end position="342"/>
    </location>
</feature>
<dbReference type="Proteomes" id="UP000823775">
    <property type="component" value="Unassembled WGS sequence"/>
</dbReference>
<name>A0ABS8SFC0_DATST</name>
<evidence type="ECO:0000256" key="1">
    <source>
        <dbReference type="SAM" id="MobiDB-lite"/>
    </source>
</evidence>
<feature type="compositionally biased region" description="Basic residues" evidence="1">
    <location>
        <begin position="347"/>
        <end position="369"/>
    </location>
</feature>
<feature type="region of interest" description="Disordered" evidence="1">
    <location>
        <begin position="225"/>
        <end position="257"/>
    </location>
</feature>
<comment type="caution">
    <text evidence="2">The sequence shown here is derived from an EMBL/GenBank/DDBJ whole genome shotgun (WGS) entry which is preliminary data.</text>
</comment>
<feature type="compositionally biased region" description="Basic and acidic residues" evidence="1">
    <location>
        <begin position="234"/>
        <end position="248"/>
    </location>
</feature>
<proteinExistence type="predicted"/>
<protein>
    <submittedName>
        <fullName evidence="2">Uncharacterized protein</fullName>
    </submittedName>
</protein>
<feature type="compositionally biased region" description="Basic and acidic residues" evidence="1">
    <location>
        <begin position="314"/>
        <end position="323"/>
    </location>
</feature>
<accession>A0ABS8SFC0</accession>